<evidence type="ECO:0000313" key="2">
    <source>
        <dbReference type="EMBL" id="SVD29139.1"/>
    </source>
</evidence>
<feature type="non-terminal residue" evidence="2">
    <location>
        <position position="296"/>
    </location>
</feature>
<evidence type="ECO:0000259" key="1">
    <source>
        <dbReference type="Pfam" id="PF00535"/>
    </source>
</evidence>
<dbReference type="InterPro" id="IPR050834">
    <property type="entry name" value="Glycosyltransf_2"/>
</dbReference>
<dbReference type="SUPFAM" id="SSF53448">
    <property type="entry name" value="Nucleotide-diphospho-sugar transferases"/>
    <property type="match status" value="2"/>
</dbReference>
<accession>A0A382U4A8</accession>
<dbReference type="InterPro" id="IPR001173">
    <property type="entry name" value="Glyco_trans_2-like"/>
</dbReference>
<sequence>IDRDVLENQLNYKPKFTIIIPSNKENLRYIEPLFTSIKKQVYNNYEIIILQSDNNLKNLIVNNLDHTNNNKTITNITFISKINDIQKNIHGDFVCVLEPGSKLDNSALFKTCEFLNKNIDSEIIYTDNDRSDNDGNRSNPFFKPDWSPYLFFSMNYLSPLCFIRKEIFNKLSLNEISSSALHYEIILKAIEISKKIKHVSLPLCSVLQKSFSNNFLEKKNILSSYFKRKKINATVGSNTEHDIFNIKFNFENNPLVSIIIPSKNNKKILKRCIESIQKHTSYKNFEIIIVDNDSTE</sequence>
<dbReference type="AlphaFoldDB" id="A0A382U4A8"/>
<dbReference type="Pfam" id="PF00535">
    <property type="entry name" value="Glycos_transf_2"/>
    <property type="match status" value="1"/>
</dbReference>
<name>A0A382U4A8_9ZZZZ</name>
<proteinExistence type="predicted"/>
<dbReference type="EMBL" id="UINC01141418">
    <property type="protein sequence ID" value="SVD29139.1"/>
    <property type="molecule type" value="Genomic_DNA"/>
</dbReference>
<dbReference type="PANTHER" id="PTHR43685">
    <property type="entry name" value="GLYCOSYLTRANSFERASE"/>
    <property type="match status" value="1"/>
</dbReference>
<organism evidence="2">
    <name type="scientific">marine metagenome</name>
    <dbReference type="NCBI Taxonomy" id="408172"/>
    <lineage>
        <taxon>unclassified sequences</taxon>
        <taxon>metagenomes</taxon>
        <taxon>ecological metagenomes</taxon>
    </lineage>
</organism>
<feature type="domain" description="Glycosyltransferase 2-like" evidence="1">
    <location>
        <begin position="257"/>
        <end position="295"/>
    </location>
</feature>
<dbReference type="PANTHER" id="PTHR43685:SF11">
    <property type="entry name" value="GLYCOSYLTRANSFERASE TAGX-RELATED"/>
    <property type="match status" value="1"/>
</dbReference>
<protein>
    <recommendedName>
        <fullName evidence="1">Glycosyltransferase 2-like domain-containing protein</fullName>
    </recommendedName>
</protein>
<dbReference type="Gene3D" id="3.90.550.10">
    <property type="entry name" value="Spore Coat Polysaccharide Biosynthesis Protein SpsA, Chain A"/>
    <property type="match status" value="2"/>
</dbReference>
<reference evidence="2" key="1">
    <citation type="submission" date="2018-05" db="EMBL/GenBank/DDBJ databases">
        <authorList>
            <person name="Lanie J.A."/>
            <person name="Ng W.-L."/>
            <person name="Kazmierczak K.M."/>
            <person name="Andrzejewski T.M."/>
            <person name="Davidsen T.M."/>
            <person name="Wayne K.J."/>
            <person name="Tettelin H."/>
            <person name="Glass J.I."/>
            <person name="Rusch D."/>
            <person name="Podicherti R."/>
            <person name="Tsui H.-C.T."/>
            <person name="Winkler M.E."/>
        </authorList>
    </citation>
    <scope>NUCLEOTIDE SEQUENCE</scope>
</reference>
<feature type="non-terminal residue" evidence="2">
    <location>
        <position position="1"/>
    </location>
</feature>
<gene>
    <name evidence="2" type="ORF">METZ01_LOCUS381993</name>
</gene>
<dbReference type="InterPro" id="IPR029044">
    <property type="entry name" value="Nucleotide-diphossugar_trans"/>
</dbReference>
<dbReference type="CDD" id="cd00761">
    <property type="entry name" value="Glyco_tranf_GTA_type"/>
    <property type="match status" value="1"/>
</dbReference>